<dbReference type="Pfam" id="PF00126">
    <property type="entry name" value="HTH_1"/>
    <property type="match status" value="1"/>
</dbReference>
<dbReference type="Gene3D" id="1.10.10.10">
    <property type="entry name" value="Winged helix-like DNA-binding domain superfamily/Winged helix DNA-binding domain"/>
    <property type="match status" value="1"/>
</dbReference>
<dbReference type="PANTHER" id="PTHR30419:SF2">
    <property type="entry name" value="LYSR FAMILY TRANSCRIPTIONAL REGULATOR"/>
    <property type="match status" value="1"/>
</dbReference>
<comment type="similarity">
    <text evidence="1">Belongs to the LysR transcriptional regulatory family.</text>
</comment>
<dbReference type="Pfam" id="PF03466">
    <property type="entry name" value="LysR_substrate"/>
    <property type="match status" value="1"/>
</dbReference>
<reference evidence="6 7" key="1">
    <citation type="submission" date="2012-02" db="EMBL/GenBank/DDBJ databases">
        <title>Improved High-Quality Draft sequence of Microvirga sp. WSM3557.</title>
        <authorList>
            <consortium name="US DOE Joint Genome Institute"/>
            <person name="Lucas S."/>
            <person name="Han J."/>
            <person name="Lapidus A."/>
            <person name="Cheng J.-F."/>
            <person name="Goodwin L."/>
            <person name="Pitluck S."/>
            <person name="Peters L."/>
            <person name="Zhang X."/>
            <person name="Detter J.C."/>
            <person name="Han C."/>
            <person name="Tapia R."/>
            <person name="Land M."/>
            <person name="Hauser L."/>
            <person name="Kyrpides N."/>
            <person name="Ivanova N."/>
            <person name="Pagani I."/>
            <person name="Brau L."/>
            <person name="Yates R."/>
            <person name="O'Hara G."/>
            <person name="Rui T."/>
            <person name="Howieson J."/>
            <person name="Reeve W."/>
            <person name="Woyke T."/>
        </authorList>
    </citation>
    <scope>NUCLEOTIDE SEQUENCE [LARGE SCALE GENOMIC DNA]</scope>
    <source>
        <strain evidence="6 7">WSM3557</strain>
    </source>
</reference>
<dbReference type="STRING" id="864069.MicloDRAFT_00035480"/>
<sequence>MHTRLLNYFDAIVRHGSIRKAAEAVNVAPSAINRHLLELEGLVGAPLFDRLPRGLRLTAAGEILSLHIRTTLRDYGRAISEIEQLKTGTRGQVTITCIESALADILPDAVRAFADRFPRIEIRIIGSPADEAVRLVSEGQADVCMIFNPPPRLPLIQVAATEFPLGIVAAPDHPLASLKSATLTDLVGHQLILPDESITIHQQINNVLASSALRLKPRIVCNSITFMSSYVEAGGAVTVMTPVGIANKLKSGQLVFKPLRDRGIPAQRLIAGVPDASLPIAAANFCQHLRTFLPTWHITAGGEAA</sequence>
<organism evidence="6 7">
    <name type="scientific">Microvirga lotononidis</name>
    <dbReference type="NCBI Taxonomy" id="864069"/>
    <lineage>
        <taxon>Bacteria</taxon>
        <taxon>Pseudomonadati</taxon>
        <taxon>Pseudomonadota</taxon>
        <taxon>Alphaproteobacteria</taxon>
        <taxon>Hyphomicrobiales</taxon>
        <taxon>Methylobacteriaceae</taxon>
        <taxon>Microvirga</taxon>
    </lineage>
</organism>
<evidence type="ECO:0000256" key="4">
    <source>
        <dbReference type="ARBA" id="ARBA00023163"/>
    </source>
</evidence>
<evidence type="ECO:0000256" key="1">
    <source>
        <dbReference type="ARBA" id="ARBA00009437"/>
    </source>
</evidence>
<dbReference type="GO" id="GO:0003700">
    <property type="term" value="F:DNA-binding transcription factor activity"/>
    <property type="evidence" value="ECO:0007669"/>
    <property type="project" value="InterPro"/>
</dbReference>
<dbReference type="PANTHER" id="PTHR30419">
    <property type="entry name" value="HTH-TYPE TRANSCRIPTIONAL REGULATOR YBHD"/>
    <property type="match status" value="1"/>
</dbReference>
<dbReference type="SUPFAM" id="SSF53850">
    <property type="entry name" value="Periplasmic binding protein-like II"/>
    <property type="match status" value="1"/>
</dbReference>
<dbReference type="InterPro" id="IPR036390">
    <property type="entry name" value="WH_DNA-bd_sf"/>
</dbReference>
<accession>I4YSQ2</accession>
<evidence type="ECO:0000256" key="2">
    <source>
        <dbReference type="ARBA" id="ARBA00023015"/>
    </source>
</evidence>
<dbReference type="SUPFAM" id="SSF46785">
    <property type="entry name" value="Winged helix' DNA-binding domain"/>
    <property type="match status" value="1"/>
</dbReference>
<dbReference type="AlphaFoldDB" id="I4YSQ2"/>
<dbReference type="InterPro" id="IPR050950">
    <property type="entry name" value="HTH-type_LysR_regulators"/>
</dbReference>
<evidence type="ECO:0000313" key="6">
    <source>
        <dbReference type="EMBL" id="EIM26994.1"/>
    </source>
</evidence>
<name>I4YSQ2_9HYPH</name>
<dbReference type="PROSITE" id="PS50931">
    <property type="entry name" value="HTH_LYSR"/>
    <property type="match status" value="1"/>
</dbReference>
<dbReference type="HOGENOM" id="CLU_039613_6_0_5"/>
<dbReference type="InterPro" id="IPR000847">
    <property type="entry name" value="LysR_HTH_N"/>
</dbReference>
<dbReference type="Proteomes" id="UP000003947">
    <property type="component" value="Unassembled WGS sequence"/>
</dbReference>
<protein>
    <submittedName>
        <fullName evidence="6">Transcriptional regulator</fullName>
    </submittedName>
</protein>
<dbReference type="OrthoDB" id="5297263at2"/>
<dbReference type="eggNOG" id="COG0583">
    <property type="taxonomic scope" value="Bacteria"/>
</dbReference>
<dbReference type="GO" id="GO:0003677">
    <property type="term" value="F:DNA binding"/>
    <property type="evidence" value="ECO:0007669"/>
    <property type="project" value="UniProtKB-KW"/>
</dbReference>
<evidence type="ECO:0000256" key="3">
    <source>
        <dbReference type="ARBA" id="ARBA00023125"/>
    </source>
</evidence>
<dbReference type="EMBL" id="JH660645">
    <property type="protein sequence ID" value="EIM26994.1"/>
    <property type="molecule type" value="Genomic_DNA"/>
</dbReference>
<keyword evidence="3" id="KW-0238">DNA-binding</keyword>
<dbReference type="Gene3D" id="3.40.190.290">
    <property type="match status" value="1"/>
</dbReference>
<proteinExistence type="inferred from homology"/>
<keyword evidence="2" id="KW-0805">Transcription regulation</keyword>
<feature type="domain" description="HTH lysR-type" evidence="5">
    <location>
        <begin position="1"/>
        <end position="58"/>
    </location>
</feature>
<dbReference type="InterPro" id="IPR005119">
    <property type="entry name" value="LysR_subst-bd"/>
</dbReference>
<dbReference type="GO" id="GO:0005829">
    <property type="term" value="C:cytosol"/>
    <property type="evidence" value="ECO:0007669"/>
    <property type="project" value="TreeGrafter"/>
</dbReference>
<dbReference type="RefSeq" id="WP_009763044.1">
    <property type="nucleotide sequence ID" value="NZ_CP141048.1"/>
</dbReference>
<dbReference type="InterPro" id="IPR036388">
    <property type="entry name" value="WH-like_DNA-bd_sf"/>
</dbReference>
<gene>
    <name evidence="6" type="ORF">MicloDRAFT_00035480</name>
</gene>
<keyword evidence="4" id="KW-0804">Transcription</keyword>
<keyword evidence="7" id="KW-1185">Reference proteome</keyword>
<dbReference type="PATRIC" id="fig|864069.3.peg.3867"/>
<evidence type="ECO:0000259" key="5">
    <source>
        <dbReference type="PROSITE" id="PS50931"/>
    </source>
</evidence>
<evidence type="ECO:0000313" key="7">
    <source>
        <dbReference type="Proteomes" id="UP000003947"/>
    </source>
</evidence>